<evidence type="ECO:0000313" key="7">
    <source>
        <dbReference type="EMBL" id="MFB0833216.1"/>
    </source>
</evidence>
<comment type="caution">
    <text evidence="7">The sequence shown here is derived from an EMBL/GenBank/DDBJ whole genome shotgun (WGS) entry which is preliminary data.</text>
</comment>
<comment type="similarity">
    <text evidence="1 5">Belongs to the metallo-dependent hydrolases superfamily. NagA family.</text>
</comment>
<evidence type="ECO:0000313" key="8">
    <source>
        <dbReference type="Proteomes" id="UP001575652"/>
    </source>
</evidence>
<protein>
    <submittedName>
        <fullName evidence="7">N-acetylglucosamine-6-phosphate deacetylase</fullName>
        <ecNumber evidence="7">3.5.1.25</ecNumber>
    </submittedName>
</protein>
<feature type="domain" description="Amidohydrolase-related" evidence="6">
    <location>
        <begin position="63"/>
        <end position="392"/>
    </location>
</feature>
<evidence type="ECO:0000256" key="1">
    <source>
        <dbReference type="ARBA" id="ARBA00010716"/>
    </source>
</evidence>
<sequence>MTSDQGTARLWIKGRAVSDGRTVEDAAVAFEGDRISFAGPAAEFERTADFGTYARVDAPADAVLLPGLVDLHCHGAFGGDFPGSDTDAVAGAVDFLHRAGTTTLLASIVAAPYDEMLAAAERLAGFAEDGLIAGIHAEGPFLSPARCGAQLAAELAEPDPDFVDELVGAARGQLRTMTYAPELEGSDALVEQLASHGVVPSIGHTDADAAQTAASLRLAAEELASAGFDGYTERPIVTHLFNAMPGLHHRSPGPVAACLEAASEGRAVLELIGDGTHLSPDTVRMVFSLVGAESVALVTDSMQATGLPDGSYSLGGARVDVQSGVARLASGGVLAGGTSTLLDVVRTTVASGVPWEDAVTSATAVPAAVLGLADEVGSLHLGFRADVVVVDADCRLLAVYRQGRLLSQPGTDPTPV</sequence>
<evidence type="ECO:0000256" key="4">
    <source>
        <dbReference type="ARBA" id="ARBA00023277"/>
    </source>
</evidence>
<dbReference type="PANTHER" id="PTHR11113:SF14">
    <property type="entry name" value="N-ACETYLGLUCOSAMINE-6-PHOSPHATE DEACETYLASE"/>
    <property type="match status" value="1"/>
</dbReference>
<evidence type="ECO:0000259" key="6">
    <source>
        <dbReference type="Pfam" id="PF01979"/>
    </source>
</evidence>
<dbReference type="Proteomes" id="UP001575652">
    <property type="component" value="Unassembled WGS sequence"/>
</dbReference>
<dbReference type="EMBL" id="JBHDLJ010000001">
    <property type="protein sequence ID" value="MFB0833216.1"/>
    <property type="molecule type" value="Genomic_DNA"/>
</dbReference>
<reference evidence="7 8" key="1">
    <citation type="submission" date="2024-09" db="EMBL/GenBank/DDBJ databases">
        <authorList>
            <person name="Salinas-Garcia M.A."/>
            <person name="Prieme A."/>
        </authorList>
    </citation>
    <scope>NUCLEOTIDE SEQUENCE [LARGE SCALE GENOMIC DNA]</scope>
    <source>
        <strain evidence="7 8">DSM 21081</strain>
    </source>
</reference>
<organism evidence="7 8">
    <name type="scientific">Arthrobacter halodurans</name>
    <dbReference type="NCBI Taxonomy" id="516699"/>
    <lineage>
        <taxon>Bacteria</taxon>
        <taxon>Bacillati</taxon>
        <taxon>Actinomycetota</taxon>
        <taxon>Actinomycetes</taxon>
        <taxon>Micrococcales</taxon>
        <taxon>Micrococcaceae</taxon>
        <taxon>Arthrobacter</taxon>
    </lineage>
</organism>
<dbReference type="PIRSF" id="PIRSF038994">
    <property type="entry name" value="NagA"/>
    <property type="match status" value="1"/>
</dbReference>
<keyword evidence="8" id="KW-1185">Reference proteome</keyword>
<dbReference type="Pfam" id="PF01979">
    <property type="entry name" value="Amidohydro_1"/>
    <property type="match status" value="1"/>
</dbReference>
<keyword evidence="4 5" id="KW-0119">Carbohydrate metabolism</keyword>
<dbReference type="InterPro" id="IPR011059">
    <property type="entry name" value="Metal-dep_hydrolase_composite"/>
</dbReference>
<proteinExistence type="inferred from homology"/>
<evidence type="ECO:0000256" key="2">
    <source>
        <dbReference type="ARBA" id="ARBA00022723"/>
    </source>
</evidence>
<dbReference type="PANTHER" id="PTHR11113">
    <property type="entry name" value="N-ACETYLGLUCOSAMINE-6-PHOSPHATE DEACETYLASE"/>
    <property type="match status" value="1"/>
</dbReference>
<dbReference type="RefSeq" id="WP_373970380.1">
    <property type="nucleotide sequence ID" value="NZ_JBHDLJ010000001.1"/>
</dbReference>
<dbReference type="EC" id="3.5.1.25" evidence="7"/>
<keyword evidence="2" id="KW-0479">Metal-binding</keyword>
<dbReference type="SUPFAM" id="SSF51556">
    <property type="entry name" value="Metallo-dependent hydrolases"/>
    <property type="match status" value="1"/>
</dbReference>
<keyword evidence="3 5" id="KW-0378">Hydrolase</keyword>
<gene>
    <name evidence="7" type="ORF">ACETWP_01330</name>
</gene>
<name>A0ABV4UJW0_9MICC</name>
<evidence type="ECO:0000256" key="3">
    <source>
        <dbReference type="ARBA" id="ARBA00022801"/>
    </source>
</evidence>
<dbReference type="InterPro" id="IPR003764">
    <property type="entry name" value="GlcNAc_6-P_deAcase"/>
</dbReference>
<accession>A0ABV4UJW0</accession>
<dbReference type="SUPFAM" id="SSF51338">
    <property type="entry name" value="Composite domain of metallo-dependent hydrolases"/>
    <property type="match status" value="1"/>
</dbReference>
<dbReference type="InterPro" id="IPR032466">
    <property type="entry name" value="Metal_Hydrolase"/>
</dbReference>
<dbReference type="GO" id="GO:0008448">
    <property type="term" value="F:N-acetylglucosamine-6-phosphate deacetylase activity"/>
    <property type="evidence" value="ECO:0007669"/>
    <property type="project" value="UniProtKB-EC"/>
</dbReference>
<evidence type="ECO:0000256" key="5">
    <source>
        <dbReference type="PIRNR" id="PIRNR038994"/>
    </source>
</evidence>
<dbReference type="InterPro" id="IPR006680">
    <property type="entry name" value="Amidohydro-rel"/>
</dbReference>
<dbReference type="Gene3D" id="3.20.20.140">
    <property type="entry name" value="Metal-dependent hydrolases"/>
    <property type="match status" value="1"/>
</dbReference>
<dbReference type="Gene3D" id="2.30.40.10">
    <property type="entry name" value="Urease, subunit C, domain 1"/>
    <property type="match status" value="1"/>
</dbReference>